<dbReference type="AlphaFoldDB" id="A0A563F0A4"/>
<proteinExistence type="predicted"/>
<comment type="caution">
    <text evidence="1">The sequence shown here is derived from an EMBL/GenBank/DDBJ whole genome shotgun (WGS) entry which is preliminary data.</text>
</comment>
<evidence type="ECO:0008006" key="3">
    <source>
        <dbReference type="Google" id="ProtNLM"/>
    </source>
</evidence>
<dbReference type="Proteomes" id="UP000316639">
    <property type="component" value="Unassembled WGS sequence"/>
</dbReference>
<organism evidence="1 2">
    <name type="scientific">Lentzea tibetensis</name>
    <dbReference type="NCBI Taxonomy" id="2591470"/>
    <lineage>
        <taxon>Bacteria</taxon>
        <taxon>Bacillati</taxon>
        <taxon>Actinomycetota</taxon>
        <taxon>Actinomycetes</taxon>
        <taxon>Pseudonocardiales</taxon>
        <taxon>Pseudonocardiaceae</taxon>
        <taxon>Lentzea</taxon>
    </lineage>
</organism>
<evidence type="ECO:0000313" key="2">
    <source>
        <dbReference type="Proteomes" id="UP000316639"/>
    </source>
</evidence>
<gene>
    <name evidence="1" type="ORF">FKR81_05475</name>
</gene>
<keyword evidence="2" id="KW-1185">Reference proteome</keyword>
<accession>A0A563F0A4</accession>
<dbReference type="EMBL" id="VOBR01000003">
    <property type="protein sequence ID" value="TWP53406.1"/>
    <property type="molecule type" value="Genomic_DNA"/>
</dbReference>
<reference evidence="1 2" key="1">
    <citation type="submission" date="2019-07" db="EMBL/GenBank/DDBJ databases">
        <title>Lentzea xizangensis sp. nov., isolated from Qinghai-Tibetan Plateau Soils.</title>
        <authorList>
            <person name="Huang J."/>
        </authorList>
    </citation>
    <scope>NUCLEOTIDE SEQUENCE [LARGE SCALE GENOMIC DNA]</scope>
    <source>
        <strain evidence="1 2">FXJ1.1311</strain>
    </source>
</reference>
<sequence>MRQLGDHVLAGFVSTMDAAGAEIEQTAVPLPSLKISDDTEVVLDARLAKPITFNVRHTVTPVAQQFGVHRGKVNVLSGAPRTAKLSAVPVEGPADFEFTTRVWLTGENVDYHLVVPEQGRVPSRLDYRPTRLAEIRTQFHALRPGQTGAYALTASRPYDSSVPIPRVDVPFPHRTTRYVLGGDTKYGMFTWGRFPFEPTVIRSRTYQPGECASDDSFRAPIAPGMTEAHFPMYREKDQFLLNFSEFTDSNHTHAMEATAADKVVRIYRDDVLLWQGTNARGFFNGVAGADPAKYRVEMDVRQGAPDWNVATESRSVWTFQSQRSPERAFLPVVNNRWDLALDGNNTARGGLPFTLKLWPATQYGAPRVPIEEVRVNVSFDRGRTWRSVPHPRPAGDGSYRGLVFHPRTGSVALHVQVRDIQGNTLDQTLYDAYRLR</sequence>
<protein>
    <recommendedName>
        <fullName evidence="3">Serine protease</fullName>
    </recommendedName>
</protein>
<dbReference type="OrthoDB" id="9795680at2"/>
<evidence type="ECO:0000313" key="1">
    <source>
        <dbReference type="EMBL" id="TWP53406.1"/>
    </source>
</evidence>
<name>A0A563F0A4_9PSEU</name>
<dbReference type="RefSeq" id="WP_146349817.1">
    <property type="nucleotide sequence ID" value="NZ_VOBR01000003.1"/>
</dbReference>